<dbReference type="GO" id="GO:0003700">
    <property type="term" value="F:DNA-binding transcription factor activity"/>
    <property type="evidence" value="ECO:0007669"/>
    <property type="project" value="InterPro"/>
</dbReference>
<keyword evidence="1" id="KW-0805">Transcription regulation</keyword>
<dbReference type="InterPro" id="IPR009057">
    <property type="entry name" value="Homeodomain-like_sf"/>
</dbReference>
<dbReference type="PANTHER" id="PTHR46796">
    <property type="entry name" value="HTH-TYPE TRANSCRIPTIONAL ACTIVATOR RHAS-RELATED"/>
    <property type="match status" value="1"/>
</dbReference>
<dbReference type="OrthoDB" id="2060755at2"/>
<evidence type="ECO:0000256" key="2">
    <source>
        <dbReference type="ARBA" id="ARBA00023125"/>
    </source>
</evidence>
<evidence type="ECO:0000259" key="4">
    <source>
        <dbReference type="PROSITE" id="PS01124"/>
    </source>
</evidence>
<dbReference type="PANTHER" id="PTHR46796:SF2">
    <property type="entry name" value="TRANSCRIPTIONAL REGULATORY PROTEIN"/>
    <property type="match status" value="1"/>
</dbReference>
<dbReference type="GO" id="GO:0043565">
    <property type="term" value="F:sequence-specific DNA binding"/>
    <property type="evidence" value="ECO:0007669"/>
    <property type="project" value="InterPro"/>
</dbReference>
<dbReference type="InterPro" id="IPR050204">
    <property type="entry name" value="AraC_XylS_family_regulators"/>
</dbReference>
<dbReference type="SUPFAM" id="SSF51215">
    <property type="entry name" value="Regulatory protein AraC"/>
    <property type="match status" value="1"/>
</dbReference>
<dbReference type="InterPro" id="IPR018060">
    <property type="entry name" value="HTH_AraC"/>
</dbReference>
<keyword evidence="6" id="KW-1185">Reference proteome</keyword>
<dbReference type="InterPro" id="IPR037923">
    <property type="entry name" value="HTH-like"/>
</dbReference>
<evidence type="ECO:0000313" key="5">
    <source>
        <dbReference type="EMBL" id="ROP41303.1"/>
    </source>
</evidence>
<organism evidence="5 6">
    <name type="scientific">Saccharothrix texasensis</name>
    <dbReference type="NCBI Taxonomy" id="103734"/>
    <lineage>
        <taxon>Bacteria</taxon>
        <taxon>Bacillati</taxon>
        <taxon>Actinomycetota</taxon>
        <taxon>Actinomycetes</taxon>
        <taxon>Pseudonocardiales</taxon>
        <taxon>Pseudonocardiaceae</taxon>
        <taxon>Saccharothrix</taxon>
    </lineage>
</organism>
<dbReference type="EMBL" id="RJKM01000001">
    <property type="protein sequence ID" value="ROP41303.1"/>
    <property type="molecule type" value="Genomic_DNA"/>
</dbReference>
<reference evidence="5 6" key="1">
    <citation type="submission" date="2018-11" db="EMBL/GenBank/DDBJ databases">
        <title>Sequencing the genomes of 1000 actinobacteria strains.</title>
        <authorList>
            <person name="Klenk H.-P."/>
        </authorList>
    </citation>
    <scope>NUCLEOTIDE SEQUENCE [LARGE SCALE GENOMIC DNA]</scope>
    <source>
        <strain evidence="5 6">DSM 44231</strain>
    </source>
</reference>
<dbReference type="Pfam" id="PF12833">
    <property type="entry name" value="HTH_18"/>
    <property type="match status" value="1"/>
</dbReference>
<evidence type="ECO:0000313" key="6">
    <source>
        <dbReference type="Proteomes" id="UP000268727"/>
    </source>
</evidence>
<feature type="domain" description="HTH araC/xylS-type" evidence="4">
    <location>
        <begin position="161"/>
        <end position="258"/>
    </location>
</feature>
<accession>A0A3N1HFN5</accession>
<evidence type="ECO:0000256" key="1">
    <source>
        <dbReference type="ARBA" id="ARBA00023015"/>
    </source>
</evidence>
<proteinExistence type="predicted"/>
<evidence type="ECO:0000256" key="3">
    <source>
        <dbReference type="ARBA" id="ARBA00023163"/>
    </source>
</evidence>
<dbReference type="Gene3D" id="1.10.10.60">
    <property type="entry name" value="Homeodomain-like"/>
    <property type="match status" value="1"/>
</dbReference>
<dbReference type="SMART" id="SM00342">
    <property type="entry name" value="HTH_ARAC"/>
    <property type="match status" value="1"/>
</dbReference>
<dbReference type="SUPFAM" id="SSF46689">
    <property type="entry name" value="Homeodomain-like"/>
    <property type="match status" value="2"/>
</dbReference>
<dbReference type="PROSITE" id="PS01124">
    <property type="entry name" value="HTH_ARAC_FAMILY_2"/>
    <property type="match status" value="1"/>
</dbReference>
<sequence>MGGVQWTRYWRAADEPVEAMHAHFTSHRYHRHSHDAYSFGVTEQGVQAFRCRGGAHTSAAGEVLAFNPDEAHDGRTATEDGFTYRIVHIGPSLVAELLPRLPLFRDPVVHSPALADALRRLHTVLQDGHLARDEHLMRAVLAMASHVVPLPTTTGPRGDPSAARDLIEAHHADDVTTEELTRTTGLSRFALYRAFRAEYGLSPSDYQRQRRLRAARRLLADGRSAADAAALAGFADQAHLTRWFRRCYGITPAVYARSVS</sequence>
<dbReference type="InterPro" id="IPR003313">
    <property type="entry name" value="AraC-bd"/>
</dbReference>
<protein>
    <submittedName>
        <fullName evidence="5">AraC-like DNA-binding protein</fullName>
    </submittedName>
</protein>
<comment type="caution">
    <text evidence="5">The sequence shown here is derived from an EMBL/GenBank/DDBJ whole genome shotgun (WGS) entry which is preliminary data.</text>
</comment>
<name>A0A3N1HFN5_9PSEU</name>
<dbReference type="AlphaFoldDB" id="A0A3N1HFN5"/>
<keyword evidence="3" id="KW-0804">Transcription</keyword>
<keyword evidence="2 5" id="KW-0238">DNA-binding</keyword>
<dbReference type="RefSeq" id="WP_123746444.1">
    <property type="nucleotide sequence ID" value="NZ_RJKM01000001.1"/>
</dbReference>
<dbReference type="Proteomes" id="UP000268727">
    <property type="component" value="Unassembled WGS sequence"/>
</dbReference>
<dbReference type="Pfam" id="PF02311">
    <property type="entry name" value="AraC_binding"/>
    <property type="match status" value="1"/>
</dbReference>
<gene>
    <name evidence="5" type="ORF">EDD40_6732</name>
</gene>